<keyword evidence="1" id="KW-0472">Membrane</keyword>
<protein>
    <submittedName>
        <fullName evidence="2">Uncharacterized protein</fullName>
    </submittedName>
</protein>
<sequence length="367" mass="39829">MLQSERNLTTDENQWSYGYHVSLSIERGTSHPSGFVDPDSIVVVSGMVTKGFNNGTVEVSTSREHDWRVEGFPHMYFNSTPSEDAYDPAVATEQTNNTDHMYIGADYSDPPDGPLNAFNGNVTKLGLAFDAAGNGAIFYIGQDAGLYQMQERKQDEWWKNQWFKTDRQDTSRWPFADSASSDIAVAFDADSDKIWIYYVVGGTMTQVHQSSSGVWEEAVALPKSDAPVEDPAAGEGDADGGLSGGAKAGIGVGVGVGGLVAALAAAYAFFRRRRSRRNQNDEPAVAAQEVQAMATGPVMPASPQELYVNPEVGQWQYHDLRLSQKYSSVGASPPLQVYHEMLAPGSTQWIAPNNDQVAEVPASMSPK</sequence>
<evidence type="ECO:0000313" key="3">
    <source>
        <dbReference type="Proteomes" id="UP001320420"/>
    </source>
</evidence>
<dbReference type="AlphaFoldDB" id="A0AAN9URZ5"/>
<keyword evidence="1" id="KW-1133">Transmembrane helix</keyword>
<organism evidence="2 3">
    <name type="scientific">Diatrype stigma</name>
    <dbReference type="NCBI Taxonomy" id="117547"/>
    <lineage>
        <taxon>Eukaryota</taxon>
        <taxon>Fungi</taxon>
        <taxon>Dikarya</taxon>
        <taxon>Ascomycota</taxon>
        <taxon>Pezizomycotina</taxon>
        <taxon>Sordariomycetes</taxon>
        <taxon>Xylariomycetidae</taxon>
        <taxon>Xylariales</taxon>
        <taxon>Diatrypaceae</taxon>
        <taxon>Diatrype</taxon>
    </lineage>
</organism>
<dbReference type="EMBL" id="JAKJXP020000021">
    <property type="protein sequence ID" value="KAK7754314.1"/>
    <property type="molecule type" value="Genomic_DNA"/>
</dbReference>
<feature type="transmembrane region" description="Helical" evidence="1">
    <location>
        <begin position="248"/>
        <end position="270"/>
    </location>
</feature>
<name>A0AAN9URZ5_9PEZI</name>
<dbReference type="Proteomes" id="UP001320420">
    <property type="component" value="Unassembled WGS sequence"/>
</dbReference>
<comment type="caution">
    <text evidence="2">The sequence shown here is derived from an EMBL/GenBank/DDBJ whole genome shotgun (WGS) entry which is preliminary data.</text>
</comment>
<gene>
    <name evidence="2" type="ORF">SLS62_003607</name>
</gene>
<keyword evidence="3" id="KW-1185">Reference proteome</keyword>
<evidence type="ECO:0000256" key="1">
    <source>
        <dbReference type="SAM" id="Phobius"/>
    </source>
</evidence>
<proteinExistence type="predicted"/>
<keyword evidence="1" id="KW-0812">Transmembrane</keyword>
<reference evidence="2 3" key="1">
    <citation type="submission" date="2024-02" db="EMBL/GenBank/DDBJ databases">
        <title>De novo assembly and annotation of 12 fungi associated with fruit tree decline syndrome in Ontario, Canada.</title>
        <authorList>
            <person name="Sulman M."/>
            <person name="Ellouze W."/>
            <person name="Ilyukhin E."/>
        </authorList>
    </citation>
    <scope>NUCLEOTIDE SEQUENCE [LARGE SCALE GENOMIC DNA]</scope>
    <source>
        <strain evidence="2 3">M11/M66-122</strain>
    </source>
</reference>
<accession>A0AAN9URZ5</accession>
<evidence type="ECO:0000313" key="2">
    <source>
        <dbReference type="EMBL" id="KAK7754314.1"/>
    </source>
</evidence>